<evidence type="ECO:0000256" key="1">
    <source>
        <dbReference type="ARBA" id="ARBA00022801"/>
    </source>
</evidence>
<feature type="region of interest" description="Disordered" evidence="2">
    <location>
        <begin position="1"/>
        <end position="33"/>
    </location>
</feature>
<dbReference type="SUPFAM" id="SSF55785">
    <property type="entry name" value="PYP-like sensor domain (PAS domain)"/>
    <property type="match status" value="1"/>
</dbReference>
<protein>
    <submittedName>
        <fullName evidence="4">SpoIIE family protein phosphatase</fullName>
    </submittedName>
</protein>
<reference evidence="4 5" key="1">
    <citation type="submission" date="2024-06" db="EMBL/GenBank/DDBJ databases">
        <title>The Natural Products Discovery Center: Release of the First 8490 Sequenced Strains for Exploring Actinobacteria Biosynthetic Diversity.</title>
        <authorList>
            <person name="Kalkreuter E."/>
            <person name="Kautsar S.A."/>
            <person name="Yang D."/>
            <person name="Bader C.D."/>
            <person name="Teijaro C.N."/>
            <person name="Fluegel L."/>
            <person name="Davis C.M."/>
            <person name="Simpson J.R."/>
            <person name="Lauterbach L."/>
            <person name="Steele A.D."/>
            <person name="Gui C."/>
            <person name="Meng S."/>
            <person name="Li G."/>
            <person name="Viehrig K."/>
            <person name="Ye F."/>
            <person name="Su P."/>
            <person name="Kiefer A.F."/>
            <person name="Nichols A."/>
            <person name="Cepeda A.J."/>
            <person name="Yan W."/>
            <person name="Fan B."/>
            <person name="Jiang Y."/>
            <person name="Adhikari A."/>
            <person name="Zheng C.-J."/>
            <person name="Schuster L."/>
            <person name="Cowan T.M."/>
            <person name="Smanski M.J."/>
            <person name="Chevrette M.G."/>
            <person name="De Carvalho L.P.S."/>
            <person name="Shen B."/>
        </authorList>
    </citation>
    <scope>NUCLEOTIDE SEQUENCE [LARGE SCALE GENOMIC DNA]</scope>
    <source>
        <strain evidence="4 5">NPDC048117</strain>
    </source>
</reference>
<feature type="region of interest" description="Disordered" evidence="2">
    <location>
        <begin position="450"/>
        <end position="469"/>
    </location>
</feature>
<dbReference type="InterPro" id="IPR036457">
    <property type="entry name" value="PPM-type-like_dom_sf"/>
</dbReference>
<dbReference type="Gene3D" id="3.60.40.10">
    <property type="entry name" value="PPM-type phosphatase domain"/>
    <property type="match status" value="1"/>
</dbReference>
<dbReference type="CDD" id="cd00130">
    <property type="entry name" value="PAS"/>
    <property type="match status" value="1"/>
</dbReference>
<name>A0ABV3EVL6_9ACTN</name>
<dbReference type="RefSeq" id="WP_359275710.1">
    <property type="nucleotide sequence ID" value="NZ_JBEZNA010000067.1"/>
</dbReference>
<dbReference type="InterPro" id="IPR035965">
    <property type="entry name" value="PAS-like_dom_sf"/>
</dbReference>
<evidence type="ECO:0000259" key="3">
    <source>
        <dbReference type="SMART" id="SM00331"/>
    </source>
</evidence>
<sequence length="469" mass="49597">MSPEEERGDGTDAPSPPGAAPAATPPGGLPTDDAEELYDSAPCGYLSTLMDGTIVRINATLLRWLGLERGATVGRKRFADLLTAGGRLYHETHFAPLLRIRGEIGGLALELRAADGSRLPVLVSSSVKHDVEGEPQLIRTTVFEASDRRSYEEELLRQRKAADQARGRAEEASRRAEQAQREAERAQREAEAARGQADGARTRLEETFRVLQQALLPPELPTVPGVELDCHYRPASPDRVGGDFYDVFEIGADRWAFFLGDVSGHGPEAAAVTSQARYTLRAAALHDQDPLGALSVLNDALCENNAGGDGDPRYCTAVVGFLEPDRARGEVRVRLASGGHPPALVLRATGGAEYLVTPGGMLVGVVPDADFVSAATTLGAGDTMLLYTDGLTEAHTGAGPGELFGGDGLLDFARAFAGCGAKRLVAEVRALLDRFGAALDDDTALLAFGAPAPRRGAPRRPGRAAAPRP</sequence>
<dbReference type="PANTHER" id="PTHR43156">
    <property type="entry name" value="STAGE II SPORULATION PROTEIN E-RELATED"/>
    <property type="match status" value="1"/>
</dbReference>
<evidence type="ECO:0000313" key="5">
    <source>
        <dbReference type="Proteomes" id="UP001551584"/>
    </source>
</evidence>
<comment type="caution">
    <text evidence="4">The sequence shown here is derived from an EMBL/GenBank/DDBJ whole genome shotgun (WGS) entry which is preliminary data.</text>
</comment>
<organism evidence="4 5">
    <name type="scientific">Streptomyces chilikensis</name>
    <dbReference type="NCBI Taxonomy" id="1194079"/>
    <lineage>
        <taxon>Bacteria</taxon>
        <taxon>Bacillati</taxon>
        <taxon>Actinomycetota</taxon>
        <taxon>Actinomycetes</taxon>
        <taxon>Kitasatosporales</taxon>
        <taxon>Streptomycetaceae</taxon>
        <taxon>Streptomyces</taxon>
    </lineage>
</organism>
<gene>
    <name evidence="4" type="ORF">AB0D95_23455</name>
</gene>
<feature type="compositionally biased region" description="Basic and acidic residues" evidence="2">
    <location>
        <begin position="1"/>
        <end position="10"/>
    </location>
</feature>
<dbReference type="Proteomes" id="UP001551584">
    <property type="component" value="Unassembled WGS sequence"/>
</dbReference>
<dbReference type="EMBL" id="JBEZNA010000067">
    <property type="protein sequence ID" value="MEU9580181.1"/>
    <property type="molecule type" value="Genomic_DNA"/>
</dbReference>
<evidence type="ECO:0000313" key="4">
    <source>
        <dbReference type="EMBL" id="MEU9580181.1"/>
    </source>
</evidence>
<feature type="domain" description="PPM-type phosphatase" evidence="3">
    <location>
        <begin position="223"/>
        <end position="449"/>
    </location>
</feature>
<feature type="compositionally biased region" description="Pro residues" evidence="2">
    <location>
        <begin position="14"/>
        <end position="28"/>
    </location>
</feature>
<dbReference type="SUPFAM" id="SSF81606">
    <property type="entry name" value="PP2C-like"/>
    <property type="match status" value="1"/>
</dbReference>
<proteinExistence type="predicted"/>
<dbReference type="InterPro" id="IPR052016">
    <property type="entry name" value="Bact_Sigma-Reg"/>
</dbReference>
<dbReference type="InterPro" id="IPR000014">
    <property type="entry name" value="PAS"/>
</dbReference>
<feature type="region of interest" description="Disordered" evidence="2">
    <location>
        <begin position="154"/>
        <end position="201"/>
    </location>
</feature>
<keyword evidence="1" id="KW-0378">Hydrolase</keyword>
<dbReference type="Pfam" id="PF07228">
    <property type="entry name" value="SpoIIE"/>
    <property type="match status" value="1"/>
</dbReference>
<dbReference type="InterPro" id="IPR001932">
    <property type="entry name" value="PPM-type_phosphatase-like_dom"/>
</dbReference>
<dbReference type="Gene3D" id="3.30.450.20">
    <property type="entry name" value="PAS domain"/>
    <property type="match status" value="1"/>
</dbReference>
<feature type="compositionally biased region" description="Basic and acidic residues" evidence="2">
    <location>
        <begin position="154"/>
        <end position="192"/>
    </location>
</feature>
<keyword evidence="5" id="KW-1185">Reference proteome</keyword>
<dbReference type="PANTHER" id="PTHR43156:SF2">
    <property type="entry name" value="STAGE II SPORULATION PROTEIN E"/>
    <property type="match status" value="1"/>
</dbReference>
<evidence type="ECO:0000256" key="2">
    <source>
        <dbReference type="SAM" id="MobiDB-lite"/>
    </source>
</evidence>
<accession>A0ABV3EVL6</accession>
<dbReference type="SMART" id="SM00331">
    <property type="entry name" value="PP2C_SIG"/>
    <property type="match status" value="1"/>
</dbReference>